<keyword evidence="1" id="KW-0812">Transmembrane</keyword>
<dbReference type="Proteomes" id="UP001153069">
    <property type="component" value="Unassembled WGS sequence"/>
</dbReference>
<feature type="transmembrane region" description="Helical" evidence="1">
    <location>
        <begin position="134"/>
        <end position="163"/>
    </location>
</feature>
<dbReference type="PANTHER" id="PTHR36851:SF1">
    <property type="entry name" value="GLYCO_TRANS_2-LIKE DOMAIN-CONTAINING PROTEIN"/>
    <property type="match status" value="1"/>
</dbReference>
<dbReference type="OrthoDB" id="199203at2759"/>
<accession>A0A9N8DXF2</accession>
<keyword evidence="4" id="KW-1185">Reference proteome</keyword>
<organism evidence="3 4">
    <name type="scientific">Seminavis robusta</name>
    <dbReference type="NCBI Taxonomy" id="568900"/>
    <lineage>
        <taxon>Eukaryota</taxon>
        <taxon>Sar</taxon>
        <taxon>Stramenopiles</taxon>
        <taxon>Ochrophyta</taxon>
        <taxon>Bacillariophyta</taxon>
        <taxon>Bacillariophyceae</taxon>
        <taxon>Bacillariophycidae</taxon>
        <taxon>Naviculales</taxon>
        <taxon>Naviculaceae</taxon>
        <taxon>Seminavis</taxon>
    </lineage>
</organism>
<feature type="domain" description="Glycosyltransferase 2-like" evidence="2">
    <location>
        <begin position="283"/>
        <end position="486"/>
    </location>
</feature>
<dbReference type="InterPro" id="IPR029044">
    <property type="entry name" value="Nucleotide-diphossugar_trans"/>
</dbReference>
<evidence type="ECO:0000259" key="2">
    <source>
        <dbReference type="Pfam" id="PF13632"/>
    </source>
</evidence>
<dbReference type="EMBL" id="CAICTM010000427">
    <property type="protein sequence ID" value="CAB9510249.1"/>
    <property type="molecule type" value="Genomic_DNA"/>
</dbReference>
<proteinExistence type="predicted"/>
<feature type="transmembrane region" description="Helical" evidence="1">
    <location>
        <begin position="444"/>
        <end position="468"/>
    </location>
</feature>
<keyword evidence="1" id="KW-1133">Transmembrane helix</keyword>
<comment type="caution">
    <text evidence="3">The sequence shown here is derived from an EMBL/GenBank/DDBJ whole genome shotgun (WGS) entry which is preliminary data.</text>
</comment>
<dbReference type="SUPFAM" id="SSF53448">
    <property type="entry name" value="Nucleotide-diphospho-sugar transferases"/>
    <property type="match status" value="1"/>
</dbReference>
<dbReference type="Gene3D" id="3.90.550.10">
    <property type="entry name" value="Spore Coat Polysaccharide Biosynthesis Protein SpsA, Chain A"/>
    <property type="match status" value="1"/>
</dbReference>
<dbReference type="InterPro" id="IPR001173">
    <property type="entry name" value="Glyco_trans_2-like"/>
</dbReference>
<keyword evidence="1" id="KW-0472">Membrane</keyword>
<dbReference type="PANTHER" id="PTHR36851">
    <property type="entry name" value="UNNAMED PRODUCT"/>
    <property type="match status" value="1"/>
</dbReference>
<evidence type="ECO:0000313" key="3">
    <source>
        <dbReference type="EMBL" id="CAB9510249.1"/>
    </source>
</evidence>
<sequence>MNVTAINHRFISSRKRLSSSSLTSETVNCDDSVSLNSLEEGRGCGDYAALNKPLLMETPAAMSRTWMDFILEPTISKGRFSVPLQSEARPWLKYLILLPMCTFSYMLFFSYYWAPLLVKNGALQFFENLLRMNQFTMLLLGALVALGVACDVIADITTGIMLLRGRRRRHLPDHIPRLTHAVIVCNYKEPLETLRATIQSIADNTLADNTIVVLACEERDPTANSTFQCLDQEFASSFCAFFKTSHKLAEGEIIGKSSNENFACQELFKFVQQQGMDPFQVMVTTCDADSLFDRVFFEQVEAEYCRMPDGRRFIYNSPINTYRNLPECNGLVRAFEVLRCQFDTFNGMTGFRPAQSNYSLTLGFAHEMNFWDPSNTSEDFHTTLKAMAMTGLGESVVVKVWSLILNDSVTGFQDRWIQAKRHMWGIEEAAFVASLFPVIRLNQWLVMFGRVCSQMFGVCIPLFLYFLFRPIRDIFFALGPETQYLIVGSYLAVTLYNWVKMIIRELFLYRYILSGRSLMMKRSLGEWLQLIFFWPVMVQVASIIFATCATWRMLIHAVFHETLTYVTAPKALNTLTVTHANDTGDVKPKKGI</sequence>
<feature type="transmembrane region" description="Helical" evidence="1">
    <location>
        <begin position="483"/>
        <end position="503"/>
    </location>
</feature>
<protein>
    <recommendedName>
        <fullName evidence="2">Glycosyltransferase 2-like domain-containing protein</fullName>
    </recommendedName>
</protein>
<name>A0A9N8DXF2_9STRA</name>
<evidence type="ECO:0000313" key="4">
    <source>
        <dbReference type="Proteomes" id="UP001153069"/>
    </source>
</evidence>
<reference evidence="3" key="1">
    <citation type="submission" date="2020-06" db="EMBL/GenBank/DDBJ databases">
        <authorList>
            <consortium name="Plant Systems Biology data submission"/>
        </authorList>
    </citation>
    <scope>NUCLEOTIDE SEQUENCE</scope>
    <source>
        <strain evidence="3">D6</strain>
    </source>
</reference>
<evidence type="ECO:0000256" key="1">
    <source>
        <dbReference type="SAM" id="Phobius"/>
    </source>
</evidence>
<feature type="transmembrane region" description="Helical" evidence="1">
    <location>
        <begin position="94"/>
        <end position="114"/>
    </location>
</feature>
<feature type="transmembrane region" description="Helical" evidence="1">
    <location>
        <begin position="524"/>
        <end position="546"/>
    </location>
</feature>
<gene>
    <name evidence="3" type="ORF">SEMRO_428_G140770.1</name>
</gene>
<dbReference type="AlphaFoldDB" id="A0A9N8DXF2"/>
<dbReference type="Pfam" id="PF13632">
    <property type="entry name" value="Glyco_trans_2_3"/>
    <property type="match status" value="1"/>
</dbReference>